<feature type="region of interest" description="Disordered" evidence="1">
    <location>
        <begin position="32"/>
        <end position="52"/>
    </location>
</feature>
<dbReference type="OrthoDB" id="439917at2759"/>
<evidence type="ECO:0000256" key="1">
    <source>
        <dbReference type="SAM" id="MobiDB-lite"/>
    </source>
</evidence>
<protein>
    <submittedName>
        <fullName evidence="3">Uncharacterized protein LOC118432188</fullName>
    </submittedName>
</protein>
<dbReference type="RefSeq" id="XP_035699610.1">
    <property type="nucleotide sequence ID" value="XM_035843717.1"/>
</dbReference>
<reference evidence="2" key="1">
    <citation type="journal article" date="2020" name="Nat. Ecol. Evol.">
        <title>Deeply conserved synteny resolves early events in vertebrate evolution.</title>
        <authorList>
            <person name="Simakov O."/>
            <person name="Marletaz F."/>
            <person name="Yue J.X."/>
            <person name="O'Connell B."/>
            <person name="Jenkins J."/>
            <person name="Brandt A."/>
            <person name="Calef R."/>
            <person name="Tung C.H."/>
            <person name="Huang T.K."/>
            <person name="Schmutz J."/>
            <person name="Satoh N."/>
            <person name="Yu J.K."/>
            <person name="Putnam N.H."/>
            <person name="Green R.E."/>
            <person name="Rokhsar D.S."/>
        </authorList>
    </citation>
    <scope>NUCLEOTIDE SEQUENCE [LARGE SCALE GENOMIC DNA]</scope>
    <source>
        <strain evidence="2">S238N-H82</strain>
    </source>
</reference>
<evidence type="ECO:0000313" key="2">
    <source>
        <dbReference type="Proteomes" id="UP000001554"/>
    </source>
</evidence>
<dbReference type="AlphaFoldDB" id="A0A9J7MHL5"/>
<feature type="compositionally biased region" description="Polar residues" evidence="1">
    <location>
        <begin position="35"/>
        <end position="44"/>
    </location>
</feature>
<sequence>MTFTWTDDRVYVTASAQNSSFELNVVVDLEPSDVSAGTPSSETTMVPEPPTQDDGLIKIAVDSAKNVEPVTQGYQNTRQTTMPSSVDDYDYNYGGEDYGESFTEAYQSITFETTVPSTEYYPETSGSGLRIPVRVTWCDQATNHVTVKAFGYKGLDAAADTSSLSPDMEYRVVPTGGAGQFEIVVPATPANSSEEVAQTVCDSVSRVVEGTCAAFFSIPSATGGTICNEVANAAQFLTTHTDVERTLVLAACSGGFGVVHAFCDTIGFNATEEEASSDLCEMVTGTVDSFSPEPVLVVPKAVFSTGEEVSVPGMVVSPGNVNKTLPVFSISYRSAHVISNVRIRPRDPAPGENYRVRATFVCTDDTTVATIEIVGSDDYRKRVQCTGAISKCILTVPGGDELVRDRVTITLSSDGMQDISKEYIISF</sequence>
<dbReference type="Proteomes" id="UP000001554">
    <property type="component" value="Chromosome 15"/>
</dbReference>
<keyword evidence="2" id="KW-1185">Reference proteome</keyword>
<gene>
    <name evidence="3" type="primary">LOC118432188</name>
</gene>
<dbReference type="GeneID" id="118432188"/>
<proteinExistence type="predicted"/>
<evidence type="ECO:0000313" key="3">
    <source>
        <dbReference type="RefSeq" id="XP_035699610.1"/>
    </source>
</evidence>
<name>A0A9J7MHL5_BRAFL</name>
<accession>A0A9J7MHL5</accession>
<organism evidence="2 3">
    <name type="scientific">Branchiostoma floridae</name>
    <name type="common">Florida lancelet</name>
    <name type="synonym">Amphioxus</name>
    <dbReference type="NCBI Taxonomy" id="7739"/>
    <lineage>
        <taxon>Eukaryota</taxon>
        <taxon>Metazoa</taxon>
        <taxon>Chordata</taxon>
        <taxon>Cephalochordata</taxon>
        <taxon>Leptocardii</taxon>
        <taxon>Amphioxiformes</taxon>
        <taxon>Branchiostomatidae</taxon>
        <taxon>Branchiostoma</taxon>
    </lineage>
</organism>
<reference evidence="3" key="2">
    <citation type="submission" date="2025-08" db="UniProtKB">
        <authorList>
            <consortium name="RefSeq"/>
        </authorList>
    </citation>
    <scope>IDENTIFICATION</scope>
    <source>
        <strain evidence="3">S238N-H82</strain>
        <tissue evidence="3">Testes</tissue>
    </source>
</reference>
<dbReference type="KEGG" id="bfo:118432188"/>